<feature type="region of interest" description="Disordered" evidence="1">
    <location>
        <begin position="181"/>
        <end position="209"/>
    </location>
</feature>
<dbReference type="Proteomes" id="UP001071777">
    <property type="component" value="Unassembled WGS sequence"/>
</dbReference>
<feature type="region of interest" description="Disordered" evidence="1">
    <location>
        <begin position="28"/>
        <end position="93"/>
    </location>
</feature>
<keyword evidence="3" id="KW-1185">Reference proteome</keyword>
<evidence type="ECO:0000313" key="3">
    <source>
        <dbReference type="Proteomes" id="UP001071777"/>
    </source>
</evidence>
<feature type="compositionally biased region" description="Low complexity" evidence="1">
    <location>
        <begin position="184"/>
        <end position="197"/>
    </location>
</feature>
<dbReference type="EMBL" id="JAPCXB010000124">
    <property type="protein sequence ID" value="KAJ1607193.1"/>
    <property type="molecule type" value="Genomic_DNA"/>
</dbReference>
<reference evidence="2" key="1">
    <citation type="submission" date="2022-10" db="EMBL/GenBank/DDBJ databases">
        <title>Adaptive evolution leads to modifications in subtelomeric GC content in a zoonotic Cryptosporidium species.</title>
        <authorList>
            <person name="Li J."/>
            <person name="Feng Y."/>
            <person name="Xiao L."/>
        </authorList>
    </citation>
    <scope>NUCLEOTIDE SEQUENCE</scope>
    <source>
        <strain evidence="2">25894</strain>
    </source>
</reference>
<sequence>MGISDASENTLRIIKAANRSLLFHQDRLGRAGTTARQKAPLRRDSGSSRPIETHTLGPAPGHLKLEPKPEPEPEPEPLRDEECDPPESIQGAQDKIRELEDRISKILEYSSVLEETLKQNIDMSNSARSPHRCCSCSCNSNNNNNDSYYSGRDCSRELDKPRFTGMLRDLVLMASRKKARQAKAKAQAQAQASSGSRHGQAPGHTSQMPESLVEYLSSSILERCIDDILASIDTAIHEFSVKFVQQEHLEAETIQ</sequence>
<protein>
    <submittedName>
        <fullName evidence="2">Uncharacterized protein</fullName>
    </submittedName>
</protein>
<name>A0ABQ8P463_9CRYT</name>
<accession>A0ABQ8P463</accession>
<comment type="caution">
    <text evidence="2">The sequence shown here is derived from an EMBL/GenBank/DDBJ whole genome shotgun (WGS) entry which is preliminary data.</text>
</comment>
<gene>
    <name evidence="2" type="ORF">OJ252_2923</name>
</gene>
<evidence type="ECO:0000313" key="2">
    <source>
        <dbReference type="EMBL" id="KAJ1607193.1"/>
    </source>
</evidence>
<proteinExistence type="predicted"/>
<evidence type="ECO:0000256" key="1">
    <source>
        <dbReference type="SAM" id="MobiDB-lite"/>
    </source>
</evidence>
<organism evidence="2 3">
    <name type="scientific">Cryptosporidium canis</name>
    <dbReference type="NCBI Taxonomy" id="195482"/>
    <lineage>
        <taxon>Eukaryota</taxon>
        <taxon>Sar</taxon>
        <taxon>Alveolata</taxon>
        <taxon>Apicomplexa</taxon>
        <taxon>Conoidasida</taxon>
        <taxon>Coccidia</taxon>
        <taxon>Eucoccidiorida</taxon>
        <taxon>Eimeriorina</taxon>
        <taxon>Cryptosporidiidae</taxon>
        <taxon>Cryptosporidium</taxon>
    </lineage>
</organism>
<feature type="compositionally biased region" description="Basic and acidic residues" evidence="1">
    <location>
        <begin position="63"/>
        <end position="80"/>
    </location>
</feature>